<dbReference type="EMBL" id="AOLS01000025">
    <property type="protein sequence ID" value="EMA23803.1"/>
    <property type="molecule type" value="Genomic_DNA"/>
</dbReference>
<dbReference type="RefSeq" id="WP_007188142.1">
    <property type="nucleotide sequence ID" value="NZ_AOLS01000025.1"/>
</dbReference>
<reference evidence="2 3" key="1">
    <citation type="journal article" date="2014" name="PLoS Genet.">
        <title>Phylogenetically driven sequencing of extremely halophilic archaea reveals strategies for static and dynamic osmo-response.</title>
        <authorList>
            <person name="Becker E.A."/>
            <person name="Seitzer P.M."/>
            <person name="Tritt A."/>
            <person name="Larsen D."/>
            <person name="Krusor M."/>
            <person name="Yao A.I."/>
            <person name="Wu D."/>
            <person name="Madern D."/>
            <person name="Eisen J.A."/>
            <person name="Darling A.E."/>
            <person name="Facciotti M.T."/>
        </authorList>
    </citation>
    <scope>NUCLEOTIDE SEQUENCE [LARGE SCALE GENOMIC DNA]</scope>
    <source>
        <strain evidence="2 3">ATCC 33799</strain>
    </source>
</reference>
<dbReference type="AlphaFoldDB" id="M0KS94"/>
<keyword evidence="3" id="KW-1185">Reference proteome</keyword>
<evidence type="ECO:0000313" key="2">
    <source>
        <dbReference type="EMBL" id="EMA23803.1"/>
    </source>
</evidence>
<evidence type="ECO:0000256" key="1">
    <source>
        <dbReference type="SAM" id="MobiDB-lite"/>
    </source>
</evidence>
<dbReference type="Proteomes" id="UP000011687">
    <property type="component" value="Unassembled WGS sequence"/>
</dbReference>
<feature type="compositionally biased region" description="Basic and acidic residues" evidence="1">
    <location>
        <begin position="36"/>
        <end position="49"/>
    </location>
</feature>
<name>M0KS94_9EURY</name>
<accession>M0KS94</accession>
<dbReference type="PATRIC" id="fig|662475.6.peg.697"/>
<organism evidence="2 3">
    <name type="scientific">Haloarcula marismortui ATCC 33799</name>
    <dbReference type="NCBI Taxonomy" id="662475"/>
    <lineage>
        <taxon>Archaea</taxon>
        <taxon>Methanobacteriati</taxon>
        <taxon>Methanobacteriota</taxon>
        <taxon>Stenosarchaea group</taxon>
        <taxon>Halobacteria</taxon>
        <taxon>Halobacteriales</taxon>
        <taxon>Haloarculaceae</taxon>
        <taxon>Haloarcula</taxon>
    </lineage>
</organism>
<comment type="caution">
    <text evidence="2">The sequence shown here is derived from an EMBL/GenBank/DDBJ whole genome shotgun (WGS) entry which is preliminary data.</text>
</comment>
<sequence length="404" mass="46733">MTFDDWVFERQRDYPLNYVLTGSDREFIQNKRKSDHPKDDPRKRIQNKKDKLPNRIRDLLIDIKLLDDDGQLTSVDSNRIFEQLGDISKSTNLDLDFGLGSPYDRNYVVGEKIGRSIHRIQDPTTAEEQMTLVLGFISAFVENGAQDSQPKISFDEFIDFLSEKSKERKKGRDLDNGPDIVYQNHNQHIEAISEILSTYNLTPDQMMSEALWNGIEYSPIEEEEEFCDKLEILLAESPLRQVNELQVAIASDTDNIFNKEISGVDAQEIFETVLKETRAPLTYSSSSCIGRQKVRQKLNQSISQKSCTTAIRHFGGRYERINWPTFPIFSKKERGWTVTAYGSLLAYCKYQKNGSANWLYRPWGFPDHKIPNWSEYVLPALRETGDAHYDTQWICDHNPHAVDE</sequence>
<protein>
    <submittedName>
        <fullName evidence="2">Uncharacterized protein</fullName>
    </submittedName>
</protein>
<feature type="region of interest" description="Disordered" evidence="1">
    <location>
        <begin position="28"/>
        <end position="49"/>
    </location>
</feature>
<gene>
    <name evidence="2" type="ORF">C435_03653</name>
</gene>
<evidence type="ECO:0000313" key="3">
    <source>
        <dbReference type="Proteomes" id="UP000011687"/>
    </source>
</evidence>
<proteinExistence type="predicted"/>